<dbReference type="GeneID" id="38783187"/>
<feature type="transmembrane region" description="Helical" evidence="8">
    <location>
        <begin position="360"/>
        <end position="379"/>
    </location>
</feature>
<feature type="transmembrane region" description="Helical" evidence="8">
    <location>
        <begin position="292"/>
        <end position="312"/>
    </location>
</feature>
<feature type="transmembrane region" description="Helical" evidence="8">
    <location>
        <begin position="226"/>
        <end position="245"/>
    </location>
</feature>
<evidence type="ECO:0000256" key="5">
    <source>
        <dbReference type="ARBA" id="ARBA00022989"/>
    </source>
</evidence>
<feature type="transmembrane region" description="Helical" evidence="8">
    <location>
        <begin position="332"/>
        <end position="353"/>
    </location>
</feature>
<evidence type="ECO:0000256" key="4">
    <source>
        <dbReference type="ARBA" id="ARBA00022692"/>
    </source>
</evidence>
<feature type="compositionally biased region" description="Basic and acidic residues" evidence="7">
    <location>
        <begin position="529"/>
        <end position="541"/>
    </location>
</feature>
<keyword evidence="3" id="KW-0813">Transport</keyword>
<sequence>MSSPQSKPIPTATLSAAPVDSKPKKGSAFWLSFLALAVSIFLSAIDLTAVGTALPTVTKALNGGDDFSWVGSAYALTSTAILPLSGSLADIFGRKPIMLVSIAFFAVGSAIAGASHNMHMLIAARAVQGIGGGGIINLTEIIVSDLVPLAERGVYQGLIGLVWAVASGIGPPVGGAFAQHGAWRWLFYMNLPLTGVAFALVVIFLRVRSPNGSILTKLARVDWSGSAIIMAGSTLVIIGLTWGGIQYPWSSANVLAPLIIGLVLIGAFFVFEAKVPREPTIPWEVVTNRTSLGGFVGTFVHGLASISVIYYLPVYFQACLNASPIRSGVQSLPTALVIAPFAMICGVTVQIMNKYRPVNAMGWILMIIGLGLLCLLKANSDASQWIGFQIVAAAGTGLIYASTVFAILAPLPVERTASALAFFAFLRAFGQTWGITISSTILQNELKRNIPAAFASQFPQGSEIAYSAIPIIPTLPEPLRTEVRVAFASSMATVWKTMIGICGLGFLSVLLLKEIPMLKYTDGTYGLHEQEPLEDTEKAVSDDTVDTGETSTSRLDVQFAREEADDENDAAQDETHVTEM</sequence>
<dbReference type="FunFam" id="1.20.1720.10:FF:000013">
    <property type="entry name" value="Related to multidrug resistance proteins"/>
    <property type="match status" value="1"/>
</dbReference>
<feature type="compositionally biased region" description="Polar residues" evidence="7">
    <location>
        <begin position="1"/>
        <end position="14"/>
    </location>
</feature>
<feature type="transmembrane region" description="Helical" evidence="8">
    <location>
        <begin position="185"/>
        <end position="205"/>
    </location>
</feature>
<proteinExistence type="inferred from homology"/>
<feature type="transmembrane region" description="Helical" evidence="8">
    <location>
        <begin position="251"/>
        <end position="271"/>
    </location>
</feature>
<dbReference type="PANTHER" id="PTHR23501">
    <property type="entry name" value="MAJOR FACILITATOR SUPERFAMILY"/>
    <property type="match status" value="1"/>
</dbReference>
<evidence type="ECO:0000256" key="8">
    <source>
        <dbReference type="SAM" id="Phobius"/>
    </source>
</evidence>
<dbReference type="GO" id="GO:0012505">
    <property type="term" value="C:endomembrane system"/>
    <property type="evidence" value="ECO:0007669"/>
    <property type="project" value="UniProtKB-SubCell"/>
</dbReference>
<keyword evidence="11" id="KW-1185">Reference proteome</keyword>
<dbReference type="PRINTS" id="PR01036">
    <property type="entry name" value="TCRTETB"/>
</dbReference>
<dbReference type="PANTHER" id="PTHR23501:SF102">
    <property type="entry name" value="DRUG TRANSPORTER, PUTATIVE (AFU_ORTHOLOGUE AFUA_3G08530)-RELATED"/>
    <property type="match status" value="1"/>
</dbReference>
<feature type="transmembrane region" description="Helical" evidence="8">
    <location>
        <begin position="155"/>
        <end position="173"/>
    </location>
</feature>
<keyword evidence="6 8" id="KW-0472">Membrane</keyword>
<dbReference type="SUPFAM" id="SSF103473">
    <property type="entry name" value="MFS general substrate transporter"/>
    <property type="match status" value="1"/>
</dbReference>
<name>A0A401GVQ1_9APHY</name>
<keyword evidence="5 8" id="KW-1133">Transmembrane helix</keyword>
<dbReference type="STRING" id="139825.A0A401GVQ1"/>
<evidence type="ECO:0000256" key="2">
    <source>
        <dbReference type="ARBA" id="ARBA00008335"/>
    </source>
</evidence>
<feature type="region of interest" description="Disordered" evidence="7">
    <location>
        <begin position="1"/>
        <end position="22"/>
    </location>
</feature>
<protein>
    <submittedName>
        <fullName evidence="10">Efflux pump FUS6</fullName>
    </submittedName>
</protein>
<feature type="transmembrane region" description="Helical" evidence="8">
    <location>
        <begin position="385"/>
        <end position="408"/>
    </location>
</feature>
<evidence type="ECO:0000313" key="11">
    <source>
        <dbReference type="Proteomes" id="UP000287166"/>
    </source>
</evidence>
<dbReference type="AlphaFoldDB" id="A0A401GVQ1"/>
<feature type="transmembrane region" description="Helical" evidence="8">
    <location>
        <begin position="67"/>
        <end position="85"/>
    </location>
</feature>
<evidence type="ECO:0000256" key="1">
    <source>
        <dbReference type="ARBA" id="ARBA00004127"/>
    </source>
</evidence>
<evidence type="ECO:0000256" key="6">
    <source>
        <dbReference type="ARBA" id="ARBA00023136"/>
    </source>
</evidence>
<keyword evidence="4 8" id="KW-0812">Transmembrane</keyword>
<dbReference type="PROSITE" id="PS50850">
    <property type="entry name" value="MFS"/>
    <property type="match status" value="1"/>
</dbReference>
<evidence type="ECO:0000256" key="7">
    <source>
        <dbReference type="SAM" id="MobiDB-lite"/>
    </source>
</evidence>
<feature type="transmembrane region" description="Helical" evidence="8">
    <location>
        <begin position="420"/>
        <end position="442"/>
    </location>
</feature>
<feature type="transmembrane region" description="Helical" evidence="8">
    <location>
        <begin position="97"/>
        <end position="116"/>
    </location>
</feature>
<comment type="caution">
    <text evidence="10">The sequence shown here is derived from an EMBL/GenBank/DDBJ whole genome shotgun (WGS) entry which is preliminary data.</text>
</comment>
<comment type="subcellular location">
    <subcellularLocation>
        <location evidence="1">Endomembrane system</location>
        <topology evidence="1">Multi-pass membrane protein</topology>
    </subcellularLocation>
</comment>
<feature type="region of interest" description="Disordered" evidence="7">
    <location>
        <begin position="529"/>
        <end position="580"/>
    </location>
</feature>
<feature type="transmembrane region" description="Helical" evidence="8">
    <location>
        <begin position="28"/>
        <end position="47"/>
    </location>
</feature>
<evidence type="ECO:0000259" key="9">
    <source>
        <dbReference type="PROSITE" id="PS50850"/>
    </source>
</evidence>
<dbReference type="InParanoid" id="A0A401GVQ1"/>
<dbReference type="CDD" id="cd17502">
    <property type="entry name" value="MFS_Azr1_MDR_like"/>
    <property type="match status" value="1"/>
</dbReference>
<dbReference type="Pfam" id="PF07690">
    <property type="entry name" value="MFS_1"/>
    <property type="match status" value="1"/>
</dbReference>
<dbReference type="GO" id="GO:0022857">
    <property type="term" value="F:transmembrane transporter activity"/>
    <property type="evidence" value="ECO:0007669"/>
    <property type="project" value="InterPro"/>
</dbReference>
<accession>A0A401GVQ1</accession>
<evidence type="ECO:0000313" key="10">
    <source>
        <dbReference type="EMBL" id="GBE86270.1"/>
    </source>
</evidence>
<dbReference type="GO" id="GO:0005886">
    <property type="term" value="C:plasma membrane"/>
    <property type="evidence" value="ECO:0007669"/>
    <property type="project" value="TreeGrafter"/>
</dbReference>
<feature type="transmembrane region" description="Helical" evidence="8">
    <location>
        <begin position="122"/>
        <end position="143"/>
    </location>
</feature>
<dbReference type="OrthoDB" id="3437016at2759"/>
<comment type="similarity">
    <text evidence="2">Belongs to the major facilitator superfamily.</text>
</comment>
<dbReference type="EMBL" id="BFAD01000009">
    <property type="protein sequence ID" value="GBE86270.1"/>
    <property type="molecule type" value="Genomic_DNA"/>
</dbReference>
<feature type="compositionally biased region" description="Acidic residues" evidence="7">
    <location>
        <begin position="563"/>
        <end position="572"/>
    </location>
</feature>
<evidence type="ECO:0000256" key="3">
    <source>
        <dbReference type="ARBA" id="ARBA00022448"/>
    </source>
</evidence>
<dbReference type="RefSeq" id="XP_027617183.1">
    <property type="nucleotide sequence ID" value="XM_027761382.1"/>
</dbReference>
<feature type="domain" description="Major facilitator superfamily (MFS) profile" evidence="9">
    <location>
        <begin position="32"/>
        <end position="517"/>
    </location>
</feature>
<dbReference type="InterPro" id="IPR036259">
    <property type="entry name" value="MFS_trans_sf"/>
</dbReference>
<dbReference type="Proteomes" id="UP000287166">
    <property type="component" value="Unassembled WGS sequence"/>
</dbReference>
<dbReference type="InterPro" id="IPR011701">
    <property type="entry name" value="MFS"/>
</dbReference>
<gene>
    <name evidence="10" type="ORF">SCP_0901490</name>
</gene>
<organism evidence="10 11">
    <name type="scientific">Sparassis crispa</name>
    <dbReference type="NCBI Taxonomy" id="139825"/>
    <lineage>
        <taxon>Eukaryota</taxon>
        <taxon>Fungi</taxon>
        <taxon>Dikarya</taxon>
        <taxon>Basidiomycota</taxon>
        <taxon>Agaricomycotina</taxon>
        <taxon>Agaricomycetes</taxon>
        <taxon>Polyporales</taxon>
        <taxon>Sparassidaceae</taxon>
        <taxon>Sparassis</taxon>
    </lineage>
</organism>
<dbReference type="Gene3D" id="1.20.1250.20">
    <property type="entry name" value="MFS general substrate transporter like domains"/>
    <property type="match status" value="1"/>
</dbReference>
<dbReference type="InterPro" id="IPR020846">
    <property type="entry name" value="MFS_dom"/>
</dbReference>
<reference evidence="10 11" key="1">
    <citation type="journal article" date="2018" name="Sci. Rep.">
        <title>Genome sequence of the cauliflower mushroom Sparassis crispa (Hanabiratake) and its association with beneficial usage.</title>
        <authorList>
            <person name="Kiyama R."/>
            <person name="Furutani Y."/>
            <person name="Kawaguchi K."/>
            <person name="Nakanishi T."/>
        </authorList>
    </citation>
    <scope>NUCLEOTIDE SEQUENCE [LARGE SCALE GENOMIC DNA]</scope>
</reference>
<feature type="transmembrane region" description="Helical" evidence="8">
    <location>
        <begin position="494"/>
        <end position="512"/>
    </location>
</feature>